<sequence length="47" mass="5101">MTTRPYPPGPTAVMKRPAEGRAAGNDAVPEKKLCPREAVCRKDYTVA</sequence>
<proteinExistence type="predicted"/>
<keyword evidence="3" id="KW-1185">Reference proteome</keyword>
<gene>
    <name evidence="2" type="ORF">SAMN05421874_12465</name>
</gene>
<reference evidence="2 3" key="1">
    <citation type="submission" date="2016-10" db="EMBL/GenBank/DDBJ databases">
        <authorList>
            <person name="de Groot N.N."/>
        </authorList>
    </citation>
    <scope>NUCLEOTIDE SEQUENCE [LARGE SCALE GENOMIC DNA]</scope>
    <source>
        <strain evidence="2 3">CGMCC 4.5681</strain>
    </source>
</reference>
<feature type="region of interest" description="Disordered" evidence="1">
    <location>
        <begin position="1"/>
        <end position="27"/>
    </location>
</feature>
<protein>
    <submittedName>
        <fullName evidence="2">Uncharacterized protein</fullName>
    </submittedName>
</protein>
<evidence type="ECO:0000313" key="3">
    <source>
        <dbReference type="Proteomes" id="UP000198683"/>
    </source>
</evidence>
<dbReference type="EMBL" id="FNFB01000024">
    <property type="protein sequence ID" value="SDL58121.1"/>
    <property type="molecule type" value="Genomic_DNA"/>
</dbReference>
<accession>A0A1G9L844</accession>
<dbReference type="AlphaFoldDB" id="A0A1G9L844"/>
<evidence type="ECO:0000256" key="1">
    <source>
        <dbReference type="SAM" id="MobiDB-lite"/>
    </source>
</evidence>
<dbReference type="Proteomes" id="UP000198683">
    <property type="component" value="Unassembled WGS sequence"/>
</dbReference>
<evidence type="ECO:0000313" key="2">
    <source>
        <dbReference type="EMBL" id="SDL58121.1"/>
    </source>
</evidence>
<organism evidence="2 3">
    <name type="scientific">Nonomuraea maritima</name>
    <dbReference type="NCBI Taxonomy" id="683260"/>
    <lineage>
        <taxon>Bacteria</taxon>
        <taxon>Bacillati</taxon>
        <taxon>Actinomycetota</taxon>
        <taxon>Actinomycetes</taxon>
        <taxon>Streptosporangiales</taxon>
        <taxon>Streptosporangiaceae</taxon>
        <taxon>Nonomuraea</taxon>
    </lineage>
</organism>
<name>A0A1G9L844_9ACTN</name>
<feature type="compositionally biased region" description="Pro residues" evidence="1">
    <location>
        <begin position="1"/>
        <end position="10"/>
    </location>
</feature>
<dbReference type="STRING" id="683260.SAMN05421874_12465"/>